<feature type="compositionally biased region" description="Polar residues" evidence="1">
    <location>
        <begin position="230"/>
        <end position="242"/>
    </location>
</feature>
<dbReference type="EMBL" id="AONC01000023">
    <property type="protein sequence ID" value="EXJ15635.1"/>
    <property type="molecule type" value="Genomic_DNA"/>
</dbReference>
<feature type="compositionally biased region" description="Basic and acidic residues" evidence="1">
    <location>
        <begin position="217"/>
        <end position="229"/>
    </location>
</feature>
<feature type="region of interest" description="Disordered" evidence="1">
    <location>
        <begin position="1"/>
        <end position="58"/>
    </location>
</feature>
<keyword evidence="3" id="KW-1185">Reference proteome</keyword>
<gene>
    <name evidence="2" type="ORF">D779_1142</name>
</gene>
<feature type="compositionally biased region" description="Basic and acidic residues" evidence="1">
    <location>
        <begin position="16"/>
        <end position="34"/>
    </location>
</feature>
<feature type="compositionally biased region" description="Basic and acidic residues" evidence="1">
    <location>
        <begin position="165"/>
        <end position="205"/>
    </location>
</feature>
<feature type="compositionally biased region" description="Basic residues" evidence="1">
    <location>
        <begin position="348"/>
        <end position="358"/>
    </location>
</feature>
<feature type="compositionally biased region" description="Basic and acidic residues" evidence="1">
    <location>
        <begin position="370"/>
        <end position="388"/>
    </location>
</feature>
<feature type="region of interest" description="Disordered" evidence="1">
    <location>
        <begin position="75"/>
        <end position="388"/>
    </location>
</feature>
<protein>
    <submittedName>
        <fullName evidence="2">Uncharacterized protein</fullName>
    </submittedName>
</protein>
<evidence type="ECO:0000313" key="2">
    <source>
        <dbReference type="EMBL" id="EXJ15635.1"/>
    </source>
</evidence>
<sequence length="448" mass="49115">MHSWKVRADVGQAQRIEGRHQRQQPEHQDGRRAPEPVADQPDQTSRQHQDPDQCIGDGHVCGAVLARRHVDEIQFAPEPHAAVHDVEDEEDRRESELAGRQGPAECRRGEGEETEQAGARRGTGHDHTARAIPEIAPEGRGQTRGQPVGDDQTPEPQQPGVGLLLREEHVEGRSERHRQQQTPGDHEAPEREIVTDEPQLHEGQGERIPAPFRRARLLADRGEQQRGQDPHQTCGGQQTGEDAQTAPLEIHGAEPETDPEHRETGQTRAPAHERASAALGHRLAEHVLGGHRAETARQAEDRQHQQDPSPRRDAVERHGDEGHAEETQGRQQGAQQPDALANGQAPHRGGHGQLRHQHPGLANRHQQCGEGRRHAQGTEEPGDHELGAGDLVRDLGEQVGSQVGEEIVRLVVAGILGDILADPRILISGDTVVERFDRLARGQGVSAG</sequence>
<evidence type="ECO:0000313" key="3">
    <source>
        <dbReference type="Proteomes" id="UP000019460"/>
    </source>
</evidence>
<feature type="compositionally biased region" description="Basic and acidic residues" evidence="1">
    <location>
        <begin position="251"/>
        <end position="275"/>
    </location>
</feature>
<comment type="caution">
    <text evidence="2">The sequence shown here is derived from an EMBL/GenBank/DDBJ whole genome shotgun (WGS) entry which is preliminary data.</text>
</comment>
<dbReference type="AlphaFoldDB" id="W9VZ03"/>
<dbReference type="STRING" id="1249627.D779_1142"/>
<reference evidence="2 3" key="1">
    <citation type="submission" date="2012-11" db="EMBL/GenBank/DDBJ databases">
        <title>Genome assembly of Thiorhodococcus sp. AK35.</title>
        <authorList>
            <person name="Nupur N."/>
            <person name="Khatri I."/>
            <person name="Subramanian S."/>
            <person name="Pinnaka A."/>
        </authorList>
    </citation>
    <scope>NUCLEOTIDE SEQUENCE [LARGE SCALE GENOMIC DNA]</scope>
    <source>
        <strain evidence="2 3">AK35</strain>
    </source>
</reference>
<dbReference type="Proteomes" id="UP000019460">
    <property type="component" value="Unassembled WGS sequence"/>
</dbReference>
<feature type="compositionally biased region" description="Basic and acidic residues" evidence="1">
    <location>
        <begin position="291"/>
        <end position="328"/>
    </location>
</feature>
<accession>W9VZ03</accession>
<evidence type="ECO:0000256" key="1">
    <source>
        <dbReference type="SAM" id="MobiDB-lite"/>
    </source>
</evidence>
<organism evidence="2 3">
    <name type="scientific">Imhoffiella purpurea</name>
    <dbReference type="NCBI Taxonomy" id="1249627"/>
    <lineage>
        <taxon>Bacteria</taxon>
        <taxon>Pseudomonadati</taxon>
        <taxon>Pseudomonadota</taxon>
        <taxon>Gammaproteobacteria</taxon>
        <taxon>Chromatiales</taxon>
        <taxon>Chromatiaceae</taxon>
        <taxon>Imhoffiella</taxon>
    </lineage>
</organism>
<proteinExistence type="predicted"/>
<name>W9VZ03_9GAMM</name>